<evidence type="ECO:0000313" key="2">
    <source>
        <dbReference type="Proteomes" id="UP001630127"/>
    </source>
</evidence>
<dbReference type="AlphaFoldDB" id="A0ABD2ZJC6"/>
<accession>A0ABD2ZJC6</accession>
<keyword evidence="2" id="KW-1185">Reference proteome</keyword>
<sequence length="165" mass="18773">MAGENFEYDSQLWSEDEIIENRKDLPSDIFFIEIRYRKVLQRNNLCPQERMEQPFLDEPMGPLVSKSFWVSKASMLVQYGAGADVLYDELASIGVPDYYIMVIVEAAYSFAKAMVADPRNSGREVLPVIIAVAALKKESMYETSIIHPGNSKVDMPSTKRQRIIV</sequence>
<evidence type="ECO:0000313" key="1">
    <source>
        <dbReference type="EMBL" id="KAL3519560.1"/>
    </source>
</evidence>
<gene>
    <name evidence="1" type="ORF">ACH5RR_017709</name>
</gene>
<protein>
    <submittedName>
        <fullName evidence="1">Uncharacterized protein</fullName>
    </submittedName>
</protein>
<organism evidence="1 2">
    <name type="scientific">Cinchona calisaya</name>
    <dbReference type="NCBI Taxonomy" id="153742"/>
    <lineage>
        <taxon>Eukaryota</taxon>
        <taxon>Viridiplantae</taxon>
        <taxon>Streptophyta</taxon>
        <taxon>Embryophyta</taxon>
        <taxon>Tracheophyta</taxon>
        <taxon>Spermatophyta</taxon>
        <taxon>Magnoliopsida</taxon>
        <taxon>eudicotyledons</taxon>
        <taxon>Gunneridae</taxon>
        <taxon>Pentapetalae</taxon>
        <taxon>asterids</taxon>
        <taxon>lamiids</taxon>
        <taxon>Gentianales</taxon>
        <taxon>Rubiaceae</taxon>
        <taxon>Cinchonoideae</taxon>
        <taxon>Cinchoneae</taxon>
        <taxon>Cinchona</taxon>
    </lineage>
</organism>
<dbReference type="Proteomes" id="UP001630127">
    <property type="component" value="Unassembled WGS sequence"/>
</dbReference>
<proteinExistence type="predicted"/>
<name>A0ABD2ZJC6_9GENT</name>
<dbReference type="EMBL" id="JBJUIK010000008">
    <property type="protein sequence ID" value="KAL3519560.1"/>
    <property type="molecule type" value="Genomic_DNA"/>
</dbReference>
<comment type="caution">
    <text evidence="1">The sequence shown here is derived from an EMBL/GenBank/DDBJ whole genome shotgun (WGS) entry which is preliminary data.</text>
</comment>
<reference evidence="1 2" key="1">
    <citation type="submission" date="2024-11" db="EMBL/GenBank/DDBJ databases">
        <title>A near-complete genome assembly of Cinchona calisaya.</title>
        <authorList>
            <person name="Lian D.C."/>
            <person name="Zhao X.W."/>
            <person name="Wei L."/>
        </authorList>
    </citation>
    <scope>NUCLEOTIDE SEQUENCE [LARGE SCALE GENOMIC DNA]</scope>
    <source>
        <tissue evidence="1">Nenye</tissue>
    </source>
</reference>